<dbReference type="PANTHER" id="PTHR31551:SF1">
    <property type="entry name" value="COILED-COIL DOMAIN-CONTAINING PROTEIN 12"/>
    <property type="match status" value="1"/>
</dbReference>
<protein>
    <submittedName>
        <fullName evidence="1">Pre-mRNA-splicing factor CWF18, putative</fullName>
    </submittedName>
</protein>
<dbReference type="PANTHER" id="PTHR31551">
    <property type="entry name" value="PRE-MRNA-SPLICING FACTOR CWF18"/>
    <property type="match status" value="1"/>
</dbReference>
<dbReference type="EMBL" id="LN871599">
    <property type="protein sequence ID" value="SIO73522.1"/>
    <property type="molecule type" value="Genomic_DNA"/>
</dbReference>
<reference evidence="1 2" key="3">
    <citation type="journal article" date="2016" name="Sci. Rep.">
        <title>Genome-wide diversity and gene expression profiling of Babesia microti isolates identify polymorphic genes that mediate host-pathogen interactions.</title>
        <authorList>
            <person name="Silva J.C."/>
            <person name="Cornillot E."/>
            <person name="McCracken C."/>
            <person name="Usmani-Brown S."/>
            <person name="Dwivedi A."/>
            <person name="Ifeonu O.O."/>
            <person name="Crabtree J."/>
            <person name="Gotia H.T."/>
            <person name="Virji A.Z."/>
            <person name="Reynes C."/>
            <person name="Colinge J."/>
            <person name="Kumar V."/>
            <person name="Lawres L."/>
            <person name="Pazzi J.E."/>
            <person name="Pablo J.V."/>
            <person name="Hung C."/>
            <person name="Brancato J."/>
            <person name="Kumari P."/>
            <person name="Orvis J."/>
            <person name="Tretina K."/>
            <person name="Chibucos M."/>
            <person name="Ott S."/>
            <person name="Sadzewicz L."/>
            <person name="Sengamalay N."/>
            <person name="Shetty A.C."/>
            <person name="Su Q."/>
            <person name="Tallon L."/>
            <person name="Fraser C.M."/>
            <person name="Frutos R."/>
            <person name="Molina D.M."/>
            <person name="Krause P.J."/>
            <person name="Ben Mamoun C."/>
        </authorList>
    </citation>
    <scope>NUCLEOTIDE SEQUENCE [LARGE SCALE GENOMIC DNA]</scope>
    <source>
        <strain evidence="1 2">RI</strain>
    </source>
</reference>
<sequence>MGLPHHLNYSKNIVHIRYRLGWDMAPGVPETKYCNVTFRYYTPHDSVLKKQILPHSGVQHIEERIERDINDSIHKIEKEDVVSLVIPRKENWDLKRDLTRKLSQLSYHTDNAILKLIRKGIADSSVAMGTYTLGGKEADATGVSGQELLDEAARMAEFDADFD</sequence>
<gene>
    <name evidence="1" type="ORF">BmR1_04g05177</name>
</gene>
<dbReference type="VEuPathDB" id="PiroplasmaDB:BmR1_04g05177"/>
<reference evidence="1 2" key="2">
    <citation type="journal article" date="2013" name="PLoS ONE">
        <title>Whole genome mapping and re-organization of the nuclear and mitochondrial genomes of Babesia microti isolates.</title>
        <authorList>
            <person name="Cornillot E."/>
            <person name="Dassouli A."/>
            <person name="Garg A."/>
            <person name="Pachikara N."/>
            <person name="Randazzo S."/>
            <person name="Depoix D."/>
            <person name="Carcy B."/>
            <person name="Delbecq S."/>
            <person name="Frutos R."/>
            <person name="Silva J.C."/>
            <person name="Sutton R."/>
            <person name="Krause P.J."/>
            <person name="Mamoun C.B."/>
        </authorList>
    </citation>
    <scope>NUCLEOTIDE SEQUENCE [LARGE SCALE GENOMIC DNA]</scope>
    <source>
        <strain evidence="1 2">RI</strain>
    </source>
</reference>
<keyword evidence="2" id="KW-1185">Reference proteome</keyword>
<dbReference type="RefSeq" id="XP_021337614.1">
    <property type="nucleotide sequence ID" value="XM_021482357.1"/>
</dbReference>
<reference evidence="1 2" key="1">
    <citation type="journal article" date="2012" name="Nucleic Acids Res.">
        <title>Sequencing of the smallest Apicomplexan genome from the human pathogen Babesia microti.</title>
        <authorList>
            <person name="Cornillot E."/>
            <person name="Hadj-Kaddour K."/>
            <person name="Dassouli A."/>
            <person name="Noel B."/>
            <person name="Ranwez V."/>
            <person name="Vacherie B."/>
            <person name="Augagneur Y."/>
            <person name="Bres V."/>
            <person name="Duclos A."/>
            <person name="Randazzo S."/>
            <person name="Carcy B."/>
            <person name="Debierre-Grockiego F."/>
            <person name="Delbecq S."/>
            <person name="Moubri-Menage K."/>
            <person name="Shams-Eldin H."/>
            <person name="Usmani-Brown S."/>
            <person name="Bringaud F."/>
            <person name="Wincker P."/>
            <person name="Vivares C.P."/>
            <person name="Schwarz R.T."/>
            <person name="Schetters T.P."/>
            <person name="Krause P.J."/>
            <person name="Gorenflot A."/>
            <person name="Berry V."/>
            <person name="Barbe V."/>
            <person name="Ben Mamoun C."/>
        </authorList>
    </citation>
    <scope>NUCLEOTIDE SEQUENCE [LARGE SCALE GENOMIC DNA]</scope>
    <source>
        <strain evidence="1 2">RI</strain>
    </source>
</reference>
<dbReference type="GO" id="GO:0071014">
    <property type="term" value="C:post-mRNA release spliceosomal complex"/>
    <property type="evidence" value="ECO:0007669"/>
    <property type="project" value="TreeGrafter"/>
</dbReference>
<dbReference type="KEGG" id="bmic:BmR1_04g05177"/>
<dbReference type="Proteomes" id="UP000002899">
    <property type="component" value="Chromosome IV"/>
</dbReference>
<evidence type="ECO:0000313" key="1">
    <source>
        <dbReference type="EMBL" id="SIO73522.1"/>
    </source>
</evidence>
<proteinExistence type="predicted"/>
<dbReference type="AlphaFoldDB" id="A0A1N6LXD5"/>
<organism evidence="1 2">
    <name type="scientific">Babesia microti (strain RI)</name>
    <dbReference type="NCBI Taxonomy" id="1133968"/>
    <lineage>
        <taxon>Eukaryota</taxon>
        <taxon>Sar</taxon>
        <taxon>Alveolata</taxon>
        <taxon>Apicomplexa</taxon>
        <taxon>Aconoidasida</taxon>
        <taxon>Piroplasmida</taxon>
        <taxon>Babesiidae</taxon>
        <taxon>Babesia</taxon>
    </lineage>
</organism>
<accession>A0A1N6LXD5</accession>
<dbReference type="GeneID" id="33043745"/>
<dbReference type="InterPro" id="IPR013169">
    <property type="entry name" value="mRNA_splic_Cwf18-like"/>
</dbReference>
<dbReference type="Pfam" id="PF08315">
    <property type="entry name" value="cwf18"/>
    <property type="match status" value="1"/>
</dbReference>
<evidence type="ECO:0000313" key="2">
    <source>
        <dbReference type="Proteomes" id="UP000002899"/>
    </source>
</evidence>
<dbReference type="OrthoDB" id="363869at2759"/>
<name>A0A1N6LXD5_BABMR</name>
<dbReference type="GO" id="GO:0005684">
    <property type="term" value="C:U2-type spliceosomal complex"/>
    <property type="evidence" value="ECO:0007669"/>
    <property type="project" value="TreeGrafter"/>
</dbReference>